<evidence type="ECO:0000259" key="2">
    <source>
        <dbReference type="Pfam" id="PF00899"/>
    </source>
</evidence>
<dbReference type="Proteomes" id="UP000183805">
    <property type="component" value="Unassembled WGS sequence"/>
</dbReference>
<dbReference type="FunFam" id="3.40.50.720:FF:000080">
    <property type="entry name" value="Thiazole biosynthesis adenylyltransferase ThiF"/>
    <property type="match status" value="1"/>
</dbReference>
<dbReference type="NCBIfam" id="NF004281">
    <property type="entry name" value="PRK05690.1"/>
    <property type="match status" value="1"/>
</dbReference>
<keyword evidence="5" id="KW-1185">Reference proteome</keyword>
<reference evidence="4 5" key="1">
    <citation type="submission" date="2016-10" db="EMBL/GenBank/DDBJ databases">
        <authorList>
            <person name="Varghese N."/>
            <person name="Submissions S."/>
        </authorList>
    </citation>
    <scope>NUCLEOTIDE SEQUENCE [LARGE SCALE GENOMIC DNA]</scope>
    <source>
        <strain evidence="4 5">CGMCC 1.8499</strain>
    </source>
</reference>
<dbReference type="EMBL" id="FPAZ01000019">
    <property type="protein sequence ID" value="SFT95541.1"/>
    <property type="molecule type" value="Genomic_DNA"/>
</dbReference>
<dbReference type="Pfam" id="PF00899">
    <property type="entry name" value="ThiF"/>
    <property type="match status" value="1"/>
</dbReference>
<organism evidence="3 6">
    <name type="scientific">Pseudoalteromonas lipolytica</name>
    <dbReference type="NCBI Taxonomy" id="570156"/>
    <lineage>
        <taxon>Bacteria</taxon>
        <taxon>Pseudomonadati</taxon>
        <taxon>Pseudomonadota</taxon>
        <taxon>Gammaproteobacteria</taxon>
        <taxon>Alteromonadales</taxon>
        <taxon>Pseudoalteromonadaceae</taxon>
        <taxon>Pseudoalteromonas</taxon>
    </lineage>
</organism>
<dbReference type="GO" id="GO:0008146">
    <property type="term" value="F:sulfotransferase activity"/>
    <property type="evidence" value="ECO:0007669"/>
    <property type="project" value="TreeGrafter"/>
</dbReference>
<gene>
    <name evidence="3" type="ORF">D0907_02220</name>
    <name evidence="4" type="ORF">SAMN04487854_11942</name>
</gene>
<evidence type="ECO:0000313" key="4">
    <source>
        <dbReference type="EMBL" id="SFT95541.1"/>
    </source>
</evidence>
<evidence type="ECO:0000313" key="3">
    <source>
        <dbReference type="EMBL" id="AXV64171.1"/>
    </source>
</evidence>
<reference evidence="3 6" key="2">
    <citation type="submission" date="2018-08" db="EMBL/GenBank/DDBJ databases">
        <title>Draft genome sequence of Pseudoalteromonas donghaensis HJ51.</title>
        <authorList>
            <person name="Oh J."/>
            <person name="Roh D."/>
        </authorList>
    </citation>
    <scope>NUCLEOTIDE SEQUENCE [LARGE SCALE GENOMIC DNA]</scope>
    <source>
        <strain evidence="3 6">HJ51</strain>
    </source>
</reference>
<accession>A0AAD0RXB0</accession>
<dbReference type="GeneID" id="99504256"/>
<evidence type="ECO:0000313" key="5">
    <source>
        <dbReference type="Proteomes" id="UP000183805"/>
    </source>
</evidence>
<dbReference type="SUPFAM" id="SSF69572">
    <property type="entry name" value="Activating enzymes of the ubiquitin-like proteins"/>
    <property type="match status" value="1"/>
</dbReference>
<dbReference type="EMBL" id="CP032090">
    <property type="protein sequence ID" value="AXV64171.1"/>
    <property type="molecule type" value="Genomic_DNA"/>
</dbReference>
<dbReference type="CDD" id="cd00757">
    <property type="entry name" value="ThiF_MoeB_HesA_family"/>
    <property type="match status" value="1"/>
</dbReference>
<name>A0AAD0RXB0_9GAMM</name>
<feature type="domain" description="THIF-type NAD/FAD binding fold" evidence="2">
    <location>
        <begin position="12"/>
        <end position="244"/>
    </location>
</feature>
<comment type="similarity">
    <text evidence="1">Belongs to the HesA/MoeB/ThiF family.</text>
</comment>
<dbReference type="Gene3D" id="3.40.50.720">
    <property type="entry name" value="NAD(P)-binding Rossmann-like Domain"/>
    <property type="match status" value="1"/>
</dbReference>
<keyword evidence="4" id="KW-0548">Nucleotidyltransferase</keyword>
<proteinExistence type="inferred from homology"/>
<dbReference type="RefSeq" id="WP_036971412.1">
    <property type="nucleotide sequence ID" value="NZ_CP032090.1"/>
</dbReference>
<keyword evidence="4" id="KW-0808">Transferase</keyword>
<dbReference type="GO" id="GO:0005829">
    <property type="term" value="C:cytosol"/>
    <property type="evidence" value="ECO:0007669"/>
    <property type="project" value="TreeGrafter"/>
</dbReference>
<dbReference type="GO" id="GO:0004792">
    <property type="term" value="F:thiosulfate-cyanide sulfurtransferase activity"/>
    <property type="evidence" value="ECO:0007669"/>
    <property type="project" value="TreeGrafter"/>
</dbReference>
<dbReference type="GO" id="GO:0016779">
    <property type="term" value="F:nucleotidyltransferase activity"/>
    <property type="evidence" value="ECO:0007669"/>
    <property type="project" value="UniProtKB-KW"/>
</dbReference>
<dbReference type="Proteomes" id="UP000264605">
    <property type="component" value="Chromosome"/>
</dbReference>
<dbReference type="PANTHER" id="PTHR10953">
    <property type="entry name" value="UBIQUITIN-ACTIVATING ENZYME E1"/>
    <property type="match status" value="1"/>
</dbReference>
<protein>
    <submittedName>
        <fullName evidence="4">Adenylyltransferase and sulfurtransferase</fullName>
    </submittedName>
    <submittedName>
        <fullName evidence="3">HesA/MoeB/ThiF family protein</fullName>
    </submittedName>
</protein>
<dbReference type="InterPro" id="IPR035985">
    <property type="entry name" value="Ubiquitin-activating_enz"/>
</dbReference>
<dbReference type="AlphaFoldDB" id="A0AAD0RXB0"/>
<dbReference type="GO" id="GO:0008641">
    <property type="term" value="F:ubiquitin-like modifier activating enzyme activity"/>
    <property type="evidence" value="ECO:0007669"/>
    <property type="project" value="InterPro"/>
</dbReference>
<evidence type="ECO:0000256" key="1">
    <source>
        <dbReference type="ARBA" id="ARBA00009919"/>
    </source>
</evidence>
<dbReference type="KEGG" id="pdj:D0907_02220"/>
<dbReference type="InterPro" id="IPR045886">
    <property type="entry name" value="ThiF/MoeB/HesA"/>
</dbReference>
<evidence type="ECO:0000313" key="6">
    <source>
        <dbReference type="Proteomes" id="UP000264605"/>
    </source>
</evidence>
<dbReference type="PANTHER" id="PTHR10953:SF102">
    <property type="entry name" value="ADENYLYLTRANSFERASE AND SULFURTRANSFERASE MOCS3"/>
    <property type="match status" value="1"/>
</dbReference>
<sequence>MSALSDKERIRYSRHLMLKEVGLEGQQILKTAHIAVVGAGGLGSPALLYLAAAGVGKLTLVDNDNVELSNLQRQILYKVNHLGQAKTQAASKVLASLNNQISIEPICQRLDEKNLADVLQGADIVLDCSDNFATRYLINRYCLAHTIPLISAAAIATQGQLMCFDFRNSDSPCYGCVFPQTDDQPVLNCDNAGVISPLLGVMGSMQSLLAVNILLGHKTGSEFIQFDGLTLQQLRFTPHKDSECAECKKQA</sequence>
<dbReference type="InterPro" id="IPR000594">
    <property type="entry name" value="ThiF_NAD_FAD-bd"/>
</dbReference>